<proteinExistence type="predicted"/>
<dbReference type="EMBL" id="BNAS01000002">
    <property type="protein sequence ID" value="GHH70188.1"/>
    <property type="molecule type" value="Genomic_DNA"/>
</dbReference>
<name>A0A919FQP6_9MICO</name>
<feature type="region of interest" description="Disordered" evidence="1">
    <location>
        <begin position="29"/>
        <end position="181"/>
    </location>
</feature>
<organism evidence="3 4">
    <name type="scientific">Promicromonospora soli</name>
    <dbReference type="NCBI Taxonomy" id="2035533"/>
    <lineage>
        <taxon>Bacteria</taxon>
        <taxon>Bacillati</taxon>
        <taxon>Actinomycetota</taxon>
        <taxon>Actinomycetes</taxon>
        <taxon>Micrococcales</taxon>
        <taxon>Promicromonosporaceae</taxon>
        <taxon>Promicromonospora</taxon>
    </lineage>
</organism>
<reference evidence="3" key="2">
    <citation type="submission" date="2020-09" db="EMBL/GenBank/DDBJ databases">
        <authorList>
            <person name="Sun Q."/>
            <person name="Zhou Y."/>
        </authorList>
    </citation>
    <scope>NUCLEOTIDE SEQUENCE</scope>
    <source>
        <strain evidence="3">CGMCC 4.7398</strain>
    </source>
</reference>
<protein>
    <submittedName>
        <fullName evidence="3">Uncharacterized protein</fullName>
    </submittedName>
</protein>
<dbReference type="Proteomes" id="UP000627369">
    <property type="component" value="Unassembled WGS sequence"/>
</dbReference>
<reference evidence="3" key="1">
    <citation type="journal article" date="2014" name="Int. J. Syst. Evol. Microbiol.">
        <title>Complete genome sequence of Corynebacterium casei LMG S-19264T (=DSM 44701T), isolated from a smear-ripened cheese.</title>
        <authorList>
            <consortium name="US DOE Joint Genome Institute (JGI-PGF)"/>
            <person name="Walter F."/>
            <person name="Albersmeier A."/>
            <person name="Kalinowski J."/>
            <person name="Ruckert C."/>
        </authorList>
    </citation>
    <scope>NUCLEOTIDE SEQUENCE</scope>
    <source>
        <strain evidence="3">CGMCC 4.7398</strain>
    </source>
</reference>
<feature type="compositionally biased region" description="Pro residues" evidence="1">
    <location>
        <begin position="127"/>
        <end position="172"/>
    </location>
</feature>
<evidence type="ECO:0000313" key="3">
    <source>
        <dbReference type="EMBL" id="GHH70188.1"/>
    </source>
</evidence>
<evidence type="ECO:0000256" key="1">
    <source>
        <dbReference type="SAM" id="MobiDB-lite"/>
    </source>
</evidence>
<keyword evidence="4" id="KW-1185">Reference proteome</keyword>
<dbReference type="RefSeq" id="WP_189668766.1">
    <property type="nucleotide sequence ID" value="NZ_BNAS01000002.1"/>
</dbReference>
<accession>A0A919FQP6</accession>
<comment type="caution">
    <text evidence="3">The sequence shown here is derived from an EMBL/GenBank/DDBJ whole genome shotgun (WGS) entry which is preliminary data.</text>
</comment>
<evidence type="ECO:0000256" key="2">
    <source>
        <dbReference type="SAM" id="SignalP"/>
    </source>
</evidence>
<sequence length="181" mass="18755">MRKRLIVTGTAAALVLTAGIVGAVAVQPPEQERQTATGASEPDALQGLPPMMLKHEPVSSPAENGTVDVHGKKKPEPPKNPFTYAPAPKPESTSPTYAVRPTSRFTITPQPGTGFGSGVRPVRPSYPIDPPGLRPTNPPTPRPTPRPSPTPSPTLTPSPSPSPSSSPSPEPSASPSEESAE</sequence>
<feature type="signal peptide" evidence="2">
    <location>
        <begin position="1"/>
        <end position="23"/>
    </location>
</feature>
<feature type="chain" id="PRO_5037939444" evidence="2">
    <location>
        <begin position="24"/>
        <end position="181"/>
    </location>
</feature>
<keyword evidence="2" id="KW-0732">Signal</keyword>
<evidence type="ECO:0000313" key="4">
    <source>
        <dbReference type="Proteomes" id="UP000627369"/>
    </source>
</evidence>
<dbReference type="AlphaFoldDB" id="A0A919FQP6"/>
<gene>
    <name evidence="3" type="ORF">GCM10017772_16400</name>
</gene>